<sequence>MVAGKAGRITTTGRITEFPLPSDSELPGGITAGPGGMWLTAAGSIAVERIGSTGRVTRFPLPGPGSGPSGITRGPDGGIRYADQSGRIGRVDAQGRVTAFPVPDGSTKVPFRLASGPDRAVWFTGLIGNSIGRVQALPG</sequence>
<evidence type="ECO:0000256" key="1">
    <source>
        <dbReference type="SAM" id="MobiDB-lite"/>
    </source>
</evidence>
<dbReference type="EMBL" id="CP047020">
    <property type="protein sequence ID" value="QHA02790.1"/>
    <property type="molecule type" value="Genomic_DNA"/>
</dbReference>
<dbReference type="Pfam" id="PF24684">
    <property type="entry name" value="Vgb_lyase"/>
    <property type="match status" value="1"/>
</dbReference>
<dbReference type="KEGG" id="sbro:GQF42_05385"/>
<accession>A0A6I6MYS9</accession>
<dbReference type="AlphaFoldDB" id="A0A6I6MYS9"/>
<dbReference type="InterPro" id="IPR015943">
    <property type="entry name" value="WD40/YVTN_repeat-like_dom_sf"/>
</dbReference>
<evidence type="ECO:0000313" key="3">
    <source>
        <dbReference type="Proteomes" id="UP000436138"/>
    </source>
</evidence>
<gene>
    <name evidence="2" type="ORF">GQF42_05385</name>
</gene>
<keyword evidence="3" id="KW-1185">Reference proteome</keyword>
<reference evidence="2 3" key="1">
    <citation type="submission" date="2019-12" db="EMBL/GenBank/DDBJ databases">
        <title>Streptomyces sp. strain T44 isolated from rhizosphere soil of Broussonetia papyrifera.</title>
        <authorList>
            <person name="Mo P."/>
        </authorList>
    </citation>
    <scope>NUCLEOTIDE SEQUENCE [LARGE SCALE GENOMIC DNA]</scope>
    <source>
        <strain evidence="2 3">T44</strain>
    </source>
</reference>
<proteinExistence type="predicted"/>
<name>A0A6I6MYS9_9ACTN</name>
<dbReference type="RefSeq" id="WP_158918136.1">
    <property type="nucleotide sequence ID" value="NZ_CP047020.1"/>
</dbReference>
<evidence type="ECO:0008006" key="4">
    <source>
        <dbReference type="Google" id="ProtNLM"/>
    </source>
</evidence>
<dbReference type="Proteomes" id="UP000436138">
    <property type="component" value="Chromosome"/>
</dbReference>
<feature type="region of interest" description="Disordered" evidence="1">
    <location>
        <begin position="56"/>
        <end position="77"/>
    </location>
</feature>
<dbReference type="Gene3D" id="2.130.10.10">
    <property type="entry name" value="YVTN repeat-like/Quinoprotein amine dehydrogenase"/>
    <property type="match status" value="1"/>
</dbReference>
<organism evidence="2 3">
    <name type="scientific">Streptomyces broussonetiae</name>
    <dbReference type="NCBI Taxonomy" id="2686304"/>
    <lineage>
        <taxon>Bacteria</taxon>
        <taxon>Bacillati</taxon>
        <taxon>Actinomycetota</taxon>
        <taxon>Actinomycetes</taxon>
        <taxon>Kitasatosporales</taxon>
        <taxon>Streptomycetaceae</taxon>
        <taxon>Streptomyces</taxon>
    </lineage>
</organism>
<dbReference type="SUPFAM" id="SSF101898">
    <property type="entry name" value="NHL repeat"/>
    <property type="match status" value="1"/>
</dbReference>
<evidence type="ECO:0000313" key="2">
    <source>
        <dbReference type="EMBL" id="QHA02790.1"/>
    </source>
</evidence>
<protein>
    <recommendedName>
        <fullName evidence="4">Virginiamycin B lyase</fullName>
    </recommendedName>
</protein>